<keyword evidence="4" id="KW-0663">Pyridoxal phosphate</keyword>
<dbReference type="InterPro" id="IPR052182">
    <property type="entry name" value="Glycogen/Maltodextrin_Phosph"/>
</dbReference>
<keyword evidence="3" id="KW-0021">Allosteric enzyme</keyword>
<feature type="modified residue" description="N6-(pyridoxal phosphate)lysine" evidence="4">
    <location>
        <position position="602"/>
    </location>
</feature>
<protein>
    <submittedName>
        <fullName evidence="6">Alpha-glucan phosphorylase</fullName>
    </submittedName>
</protein>
<dbReference type="InterPro" id="IPR011834">
    <property type="entry name" value="Agluc_phsphrylas"/>
</dbReference>
<dbReference type="Pfam" id="PF11897">
    <property type="entry name" value="DUF3417"/>
    <property type="match status" value="1"/>
</dbReference>
<dbReference type="Proteomes" id="UP000191980">
    <property type="component" value="Unassembled WGS sequence"/>
</dbReference>
<keyword evidence="7" id="KW-1185">Reference proteome</keyword>
<dbReference type="GO" id="GO:0030170">
    <property type="term" value="F:pyridoxal phosphate binding"/>
    <property type="evidence" value="ECO:0007669"/>
    <property type="project" value="InterPro"/>
</dbReference>
<gene>
    <name evidence="6" type="ORF">AU255_12175</name>
</gene>
<sequence>MNSPYLPRTLPAELEILIEFSLDLRWTWSHAGDALWQTMAPEIWEKTQNPWLLLQNVSKERLETLAQDQSFLSKLEALNGERIDYYSQDGWLESEYPGSQLGTIAYFSMEYGLGEALPIYAGGLGILAGDLLKSASDLNLPLVGVGLLYQQGYFRQMIDAQGAQQAFYPYNEPSGLPIRRALDKHGNRLTIVLELPARELFLRVWEVQVGRVSLYLLDSNDLMNNPVDQAITAELYGGGKEMRLLQEIVLGIGGWRVLEALEIQPEICHLNEGHAAFVALERIRAFKRNYQVTFAEALWATRAGNMFTTHTPVSAGFDCYSPELMQQYLSEIVLTLGISFHQFLALGQSSIERSEETFNMTYFALRTCAAVNGVSRLHAQVSQMLFHQLYPHWPITEIPVGYVTNGVHVPTWDSIFADALWTCFCGKGRWAGKVDTLRKQIESIKDEDLWTFRGESRGKLVKYVRQQIIEKLKLRRAPEDEQSLVQNIFDPNTLTLGFARRFAEYKRPNLLLHDPDRLIRLLTNSHYPVQLVIAGKAHPSDKEGQQLIQEMANFVRRPEVRGHMVFLADYDMAMAEQFVQGVDVWINTPRRPWEACGTSGMKLLANGGLNLSELDGWWAEAYTPEVGWALGDGQTHSEPEWDAVEANELYRILEERVVPEFYQRNERGIPEQWVARIRSSMAILAPEFSSNRMLRDYVERYYLPACTQYQQRIVNNATLAKKLAVWQTLLAEHWSAVYMQNLQIESSDSEHYITLHVYLDDLLADSVRVEVYADGLENAMPFCQLMDRKAALPGSVNSYLYEAKVPADRPAAEYTPRLVANHRHVNIPAEEAHIKWYR</sequence>
<evidence type="ECO:0000256" key="1">
    <source>
        <dbReference type="ARBA" id="ARBA00001275"/>
    </source>
</evidence>
<comment type="caution">
    <text evidence="6">The sequence shown here is derived from an EMBL/GenBank/DDBJ whole genome shotgun (WGS) entry which is preliminary data.</text>
</comment>
<dbReference type="PANTHER" id="PTHR42655">
    <property type="entry name" value="GLYCOGEN PHOSPHORYLASE"/>
    <property type="match status" value="1"/>
</dbReference>
<evidence type="ECO:0000256" key="3">
    <source>
        <dbReference type="ARBA" id="ARBA00022533"/>
    </source>
</evidence>
<dbReference type="Gene3D" id="3.40.50.2000">
    <property type="entry name" value="Glycogen Phosphorylase B"/>
    <property type="match status" value="3"/>
</dbReference>
<feature type="domain" description="DUF3417" evidence="5">
    <location>
        <begin position="10"/>
        <end position="117"/>
    </location>
</feature>
<evidence type="ECO:0000256" key="2">
    <source>
        <dbReference type="ARBA" id="ARBA00006047"/>
    </source>
</evidence>
<dbReference type="InterPro" id="IPR000811">
    <property type="entry name" value="Glyco_trans_35"/>
</dbReference>
<dbReference type="InterPro" id="IPR024517">
    <property type="entry name" value="Glycogen_phosphorylase_DUF3417"/>
</dbReference>
<dbReference type="PANTHER" id="PTHR42655:SF1">
    <property type="entry name" value="GLYCOGEN PHOSPHORYLASE"/>
    <property type="match status" value="1"/>
</dbReference>
<comment type="similarity">
    <text evidence="2">Belongs to the glycogen phosphorylase family.</text>
</comment>
<dbReference type="Pfam" id="PF00343">
    <property type="entry name" value="Phosphorylase"/>
    <property type="match status" value="1"/>
</dbReference>
<name>A0A1V8MB36_9GAMM</name>
<dbReference type="SUPFAM" id="SSF53756">
    <property type="entry name" value="UDP-Glycosyltransferase/glycogen phosphorylase"/>
    <property type="match status" value="1"/>
</dbReference>
<evidence type="ECO:0000259" key="5">
    <source>
        <dbReference type="Pfam" id="PF11897"/>
    </source>
</evidence>
<comment type="catalytic activity">
    <reaction evidence="1">
        <text>[(1-&gt;4)-alpha-D-glucosyl](n) + phosphate = [(1-&gt;4)-alpha-D-glucosyl](n-1) + alpha-D-glucose 1-phosphate</text>
        <dbReference type="Rhea" id="RHEA:41732"/>
        <dbReference type="Rhea" id="RHEA-COMP:9584"/>
        <dbReference type="Rhea" id="RHEA-COMP:9586"/>
        <dbReference type="ChEBI" id="CHEBI:15444"/>
        <dbReference type="ChEBI" id="CHEBI:43474"/>
        <dbReference type="ChEBI" id="CHEBI:58601"/>
        <dbReference type="EC" id="2.4.1.1"/>
    </reaction>
</comment>
<proteinExistence type="inferred from homology"/>
<dbReference type="RefSeq" id="WP_080523135.1">
    <property type="nucleotide sequence ID" value="NZ_LPUF01000001.1"/>
</dbReference>
<dbReference type="AlphaFoldDB" id="A0A1V8MB36"/>
<dbReference type="PIRSF" id="PIRSF000460">
    <property type="entry name" value="Pprylas_GlgP"/>
    <property type="match status" value="1"/>
</dbReference>
<evidence type="ECO:0000313" key="6">
    <source>
        <dbReference type="EMBL" id="OQK18533.1"/>
    </source>
</evidence>
<dbReference type="NCBIfam" id="TIGR02094">
    <property type="entry name" value="more_P_ylases"/>
    <property type="match status" value="1"/>
</dbReference>
<dbReference type="EMBL" id="LPUF01000001">
    <property type="protein sequence ID" value="OQK18533.1"/>
    <property type="molecule type" value="Genomic_DNA"/>
</dbReference>
<evidence type="ECO:0000313" key="7">
    <source>
        <dbReference type="Proteomes" id="UP000191980"/>
    </source>
</evidence>
<dbReference type="OrthoDB" id="7229284at2"/>
<dbReference type="GO" id="GO:0005975">
    <property type="term" value="P:carbohydrate metabolic process"/>
    <property type="evidence" value="ECO:0007669"/>
    <property type="project" value="InterPro"/>
</dbReference>
<reference evidence="6 7" key="1">
    <citation type="submission" date="2015-12" db="EMBL/GenBank/DDBJ databases">
        <authorList>
            <person name="Shamseldin A."/>
            <person name="Moawad H."/>
            <person name="Abd El-Rahim W.M."/>
            <person name="Sadowsky M.J."/>
        </authorList>
    </citation>
    <scope>NUCLEOTIDE SEQUENCE [LARGE SCALE GENOMIC DNA]</scope>
    <source>
        <strain evidence="6 7">WF1</strain>
    </source>
</reference>
<accession>A0A1V8MB36</accession>
<evidence type="ECO:0000256" key="4">
    <source>
        <dbReference type="PIRSR" id="PIRSR000460-1"/>
    </source>
</evidence>
<dbReference type="STRING" id="1420851.AU255_12175"/>
<organism evidence="6 7">
    <name type="scientific">Methyloprofundus sedimenti</name>
    <dbReference type="NCBI Taxonomy" id="1420851"/>
    <lineage>
        <taxon>Bacteria</taxon>
        <taxon>Pseudomonadati</taxon>
        <taxon>Pseudomonadota</taxon>
        <taxon>Gammaproteobacteria</taxon>
        <taxon>Methylococcales</taxon>
        <taxon>Methylococcaceae</taxon>
        <taxon>Methyloprofundus</taxon>
    </lineage>
</organism>
<dbReference type="GO" id="GO:0008184">
    <property type="term" value="F:glycogen phosphorylase activity"/>
    <property type="evidence" value="ECO:0007669"/>
    <property type="project" value="InterPro"/>
</dbReference>